<dbReference type="EMBL" id="JATAAI010000019">
    <property type="protein sequence ID" value="KAK1738883.1"/>
    <property type="molecule type" value="Genomic_DNA"/>
</dbReference>
<keyword evidence="2" id="KW-1185">Reference proteome</keyword>
<name>A0AAD9DAS2_9STRA</name>
<proteinExistence type="predicted"/>
<evidence type="ECO:0000313" key="1">
    <source>
        <dbReference type="EMBL" id="KAK1738883.1"/>
    </source>
</evidence>
<reference evidence="1" key="1">
    <citation type="submission" date="2023-06" db="EMBL/GenBank/DDBJ databases">
        <title>Survivors Of The Sea: Transcriptome response of Skeletonema marinoi to long-term dormancy.</title>
        <authorList>
            <person name="Pinder M.I.M."/>
            <person name="Kourtchenko O."/>
            <person name="Robertson E.K."/>
            <person name="Larsson T."/>
            <person name="Maumus F."/>
            <person name="Osuna-Cruz C.M."/>
            <person name="Vancaester E."/>
            <person name="Stenow R."/>
            <person name="Vandepoele K."/>
            <person name="Ploug H."/>
            <person name="Bruchert V."/>
            <person name="Godhe A."/>
            <person name="Topel M."/>
        </authorList>
    </citation>
    <scope>NUCLEOTIDE SEQUENCE</scope>
    <source>
        <strain evidence="1">R05AC</strain>
    </source>
</reference>
<comment type="caution">
    <text evidence="1">The sequence shown here is derived from an EMBL/GenBank/DDBJ whole genome shotgun (WGS) entry which is preliminary data.</text>
</comment>
<sequence>MKKIGFEECDYISVETNWQFWTRSFGNGTFHGLKMELHVPCRNRLDHLMSQCNFRGKKIACDAKTDEELFNSVKKCYIFLLDRYSHHLQEHFDVKCFDFKKQFTDYPEYMSGILQKRRFQSTPYVKRETNAPRNQTNECMGCNC</sequence>
<protein>
    <submittedName>
        <fullName evidence="1">Uncharacterized protein</fullName>
    </submittedName>
</protein>
<gene>
    <name evidence="1" type="ORF">QTG54_010199</name>
</gene>
<evidence type="ECO:0000313" key="2">
    <source>
        <dbReference type="Proteomes" id="UP001224775"/>
    </source>
</evidence>
<accession>A0AAD9DAS2</accession>
<dbReference type="AlphaFoldDB" id="A0AAD9DAS2"/>
<dbReference type="Proteomes" id="UP001224775">
    <property type="component" value="Unassembled WGS sequence"/>
</dbReference>
<organism evidence="1 2">
    <name type="scientific">Skeletonema marinoi</name>
    <dbReference type="NCBI Taxonomy" id="267567"/>
    <lineage>
        <taxon>Eukaryota</taxon>
        <taxon>Sar</taxon>
        <taxon>Stramenopiles</taxon>
        <taxon>Ochrophyta</taxon>
        <taxon>Bacillariophyta</taxon>
        <taxon>Coscinodiscophyceae</taxon>
        <taxon>Thalassiosirophycidae</taxon>
        <taxon>Thalassiosirales</taxon>
        <taxon>Skeletonemataceae</taxon>
        <taxon>Skeletonema</taxon>
        <taxon>Skeletonema marinoi-dohrnii complex</taxon>
    </lineage>
</organism>